<evidence type="ECO:0000256" key="2">
    <source>
        <dbReference type="ARBA" id="ARBA00022664"/>
    </source>
</evidence>
<accession>A0A7G3ZCS0</accession>
<dbReference type="AlphaFoldDB" id="A0A7G3ZCS0"/>
<comment type="subcellular location">
    <subcellularLocation>
        <location evidence="1">Nucleus</location>
    </subcellularLocation>
</comment>
<dbReference type="InterPro" id="IPR008409">
    <property type="entry name" value="SPF27"/>
</dbReference>
<evidence type="ECO:0000313" key="7">
    <source>
        <dbReference type="Proteomes" id="UP000515788"/>
    </source>
</evidence>
<proteinExistence type="predicted"/>
<dbReference type="Proteomes" id="UP000515788">
    <property type="component" value="Chromosome 2"/>
</dbReference>
<sequence length="187" mass="22012">MRDLGIEMDYLPFIDDESALEEYEDAVEKSIQEELRKNGEEIHPEARDMKLEELRAYPVHSLYCETSYDGDRLLQQYKRSIPRIDMERYSTDSRGDVDILCVIDSYLRHQELVLERLMPQTLLNQWAINNDFLAASSATLQKVIDDQETNIYNLNSYRKNVQLQNARVFAALEEQWKKSLIDTLNVE</sequence>
<name>A0A7G3ZCS0_9SACH</name>
<keyword evidence="3" id="KW-0747">Spliceosome</keyword>
<organism evidence="6 7">
    <name type="scientific">Torulaspora globosa</name>
    <dbReference type="NCBI Taxonomy" id="48254"/>
    <lineage>
        <taxon>Eukaryota</taxon>
        <taxon>Fungi</taxon>
        <taxon>Dikarya</taxon>
        <taxon>Ascomycota</taxon>
        <taxon>Saccharomycotina</taxon>
        <taxon>Saccharomycetes</taxon>
        <taxon>Saccharomycetales</taxon>
        <taxon>Saccharomycetaceae</taxon>
        <taxon>Torulaspora</taxon>
    </lineage>
</organism>
<evidence type="ECO:0000256" key="4">
    <source>
        <dbReference type="ARBA" id="ARBA00023187"/>
    </source>
</evidence>
<protein>
    <recommendedName>
        <fullName evidence="8">Pre-mRNA-splicing factor SPF27</fullName>
    </recommendedName>
</protein>
<evidence type="ECO:0000256" key="3">
    <source>
        <dbReference type="ARBA" id="ARBA00022728"/>
    </source>
</evidence>
<evidence type="ECO:0008006" key="8">
    <source>
        <dbReference type="Google" id="ProtNLM"/>
    </source>
</evidence>
<dbReference type="GO" id="GO:0008380">
    <property type="term" value="P:RNA splicing"/>
    <property type="evidence" value="ECO:0007669"/>
    <property type="project" value="UniProtKB-KW"/>
</dbReference>
<dbReference type="GO" id="GO:0006397">
    <property type="term" value="P:mRNA processing"/>
    <property type="evidence" value="ECO:0007669"/>
    <property type="project" value="UniProtKB-KW"/>
</dbReference>
<evidence type="ECO:0000313" key="6">
    <source>
        <dbReference type="EMBL" id="QLL31306.1"/>
    </source>
</evidence>
<dbReference type="GeneID" id="59324425"/>
<reference evidence="6 7" key="1">
    <citation type="submission" date="2020-06" db="EMBL/GenBank/DDBJ databases">
        <title>The yeast mating-type switching endonuclease HO is a domesticated member of an unorthodox homing genetic element family.</title>
        <authorList>
            <person name="Coughlan A.Y."/>
            <person name="Lombardi L."/>
            <person name="Braun-Galleani S."/>
            <person name="Martos A.R."/>
            <person name="Galeote V."/>
            <person name="Bigey F."/>
            <person name="Dequin S."/>
            <person name="Byrne K.P."/>
            <person name="Wolfe K.H."/>
        </authorList>
    </citation>
    <scope>NUCLEOTIDE SEQUENCE [LARGE SCALE GENOMIC DNA]</scope>
    <source>
        <strain evidence="6 7">CBS764</strain>
    </source>
</reference>
<keyword evidence="4" id="KW-0508">mRNA splicing</keyword>
<dbReference type="KEGG" id="tgb:HG536_0B01690"/>
<dbReference type="EMBL" id="CP059247">
    <property type="protein sequence ID" value="QLL31306.1"/>
    <property type="molecule type" value="Genomic_DNA"/>
</dbReference>
<evidence type="ECO:0000256" key="5">
    <source>
        <dbReference type="ARBA" id="ARBA00023242"/>
    </source>
</evidence>
<dbReference type="Pfam" id="PF05700">
    <property type="entry name" value="BCAS2"/>
    <property type="match status" value="1"/>
</dbReference>
<evidence type="ECO:0000256" key="1">
    <source>
        <dbReference type="ARBA" id="ARBA00004123"/>
    </source>
</evidence>
<dbReference type="GO" id="GO:0005681">
    <property type="term" value="C:spliceosomal complex"/>
    <property type="evidence" value="ECO:0007669"/>
    <property type="project" value="UniProtKB-KW"/>
</dbReference>
<keyword evidence="7" id="KW-1185">Reference proteome</keyword>
<keyword evidence="2" id="KW-0507">mRNA processing</keyword>
<dbReference type="OrthoDB" id="4059443at2759"/>
<gene>
    <name evidence="6" type="ORF">HG536_0B01690</name>
</gene>
<dbReference type="RefSeq" id="XP_037137981.1">
    <property type="nucleotide sequence ID" value="XM_037282086.1"/>
</dbReference>
<keyword evidence="5" id="KW-0539">Nucleus</keyword>